<dbReference type="Gene3D" id="1.10.260.40">
    <property type="entry name" value="lambda repressor-like DNA-binding domains"/>
    <property type="match status" value="1"/>
</dbReference>
<evidence type="ECO:0000259" key="2">
    <source>
        <dbReference type="PROSITE" id="PS50943"/>
    </source>
</evidence>
<dbReference type="InterPro" id="IPR010982">
    <property type="entry name" value="Lambda_DNA-bd_dom_sf"/>
</dbReference>
<dbReference type="InterPro" id="IPR001387">
    <property type="entry name" value="Cro/C1-type_HTH"/>
</dbReference>
<dbReference type="CDD" id="cd00093">
    <property type="entry name" value="HTH_XRE"/>
    <property type="match status" value="1"/>
</dbReference>
<keyword evidence="4" id="KW-1185">Reference proteome</keyword>
<dbReference type="GO" id="GO:0003700">
    <property type="term" value="F:DNA-binding transcription factor activity"/>
    <property type="evidence" value="ECO:0007669"/>
    <property type="project" value="TreeGrafter"/>
</dbReference>
<keyword evidence="1" id="KW-0238">DNA-binding</keyword>
<name>A0A074T7X4_9RHOB</name>
<accession>A0A074T7X4</accession>
<comment type="caution">
    <text evidence="3">The sequence shown here is derived from an EMBL/GenBank/DDBJ whole genome shotgun (WGS) entry which is preliminary data.</text>
</comment>
<gene>
    <name evidence="3" type="ORF">DL1_18285</name>
</gene>
<evidence type="ECO:0000313" key="3">
    <source>
        <dbReference type="EMBL" id="KEP67896.1"/>
    </source>
</evidence>
<dbReference type="GO" id="GO:0003677">
    <property type="term" value="F:DNA binding"/>
    <property type="evidence" value="ECO:0007669"/>
    <property type="project" value="UniProtKB-KW"/>
</dbReference>
<dbReference type="Proteomes" id="UP000027725">
    <property type="component" value="Unassembled WGS sequence"/>
</dbReference>
<dbReference type="Pfam" id="PF07883">
    <property type="entry name" value="Cupin_2"/>
    <property type="match status" value="1"/>
</dbReference>
<proteinExistence type="predicted"/>
<dbReference type="InterPro" id="IPR013096">
    <property type="entry name" value="Cupin_2"/>
</dbReference>
<feature type="domain" description="HTH cro/C1-type" evidence="2">
    <location>
        <begin position="25"/>
        <end position="79"/>
    </location>
</feature>
<dbReference type="eggNOG" id="COG1426">
    <property type="taxonomic scope" value="Bacteria"/>
</dbReference>
<dbReference type="RefSeq" id="WP_038069975.1">
    <property type="nucleotide sequence ID" value="NZ_FOVB01000028.1"/>
</dbReference>
<dbReference type="Pfam" id="PF01381">
    <property type="entry name" value="HTH_3"/>
    <property type="match status" value="1"/>
</dbReference>
<evidence type="ECO:0000313" key="4">
    <source>
        <dbReference type="Proteomes" id="UP000027725"/>
    </source>
</evidence>
<organism evidence="3 4">
    <name type="scientific">Thioclava dalianensis</name>
    <dbReference type="NCBI Taxonomy" id="1185766"/>
    <lineage>
        <taxon>Bacteria</taxon>
        <taxon>Pseudomonadati</taxon>
        <taxon>Pseudomonadota</taxon>
        <taxon>Alphaproteobacteria</taxon>
        <taxon>Rhodobacterales</taxon>
        <taxon>Paracoccaceae</taxon>
        <taxon>Thioclava</taxon>
    </lineage>
</organism>
<sequence length="203" mass="21780">MNAHDLALTGVGDSPPGADVVGANLRRVRQAGDLSLKAAAARTSVSSATLSRIENGLMSPTFDVMIRICEGFGISITDLVDPRPASTEILRIAEIPLGTGRRVETPQYRFEFLSEDRRGVPFLTLRADVLCRSMAEFGPMHAHAGWEQIIVQSGSIEVRIAQQAPRRLSVGDMLAFDSQLEHAVIAPAGKASILWIYAATGGV</sequence>
<dbReference type="PANTHER" id="PTHR46797">
    <property type="entry name" value="HTH-TYPE TRANSCRIPTIONAL REGULATOR"/>
    <property type="match status" value="1"/>
</dbReference>
<dbReference type="GO" id="GO:0005829">
    <property type="term" value="C:cytosol"/>
    <property type="evidence" value="ECO:0007669"/>
    <property type="project" value="TreeGrafter"/>
</dbReference>
<dbReference type="PANTHER" id="PTHR46797:SF1">
    <property type="entry name" value="METHYLPHOSPHONATE SYNTHASE"/>
    <property type="match status" value="1"/>
</dbReference>
<dbReference type="SUPFAM" id="SSF47413">
    <property type="entry name" value="lambda repressor-like DNA-binding domains"/>
    <property type="match status" value="1"/>
</dbReference>
<dbReference type="InterPro" id="IPR050807">
    <property type="entry name" value="TransReg_Diox_bact_type"/>
</dbReference>
<dbReference type="InterPro" id="IPR014710">
    <property type="entry name" value="RmlC-like_jellyroll"/>
</dbReference>
<dbReference type="AlphaFoldDB" id="A0A074T7X4"/>
<dbReference type="SUPFAM" id="SSF51182">
    <property type="entry name" value="RmlC-like cupins"/>
    <property type="match status" value="1"/>
</dbReference>
<dbReference type="STRING" id="1185766.SAMN05216224_1285"/>
<dbReference type="EMBL" id="JHEH01000062">
    <property type="protein sequence ID" value="KEP67896.1"/>
    <property type="molecule type" value="Genomic_DNA"/>
</dbReference>
<evidence type="ECO:0000256" key="1">
    <source>
        <dbReference type="ARBA" id="ARBA00023125"/>
    </source>
</evidence>
<reference evidence="3 4" key="1">
    <citation type="submission" date="2014-03" db="EMBL/GenBank/DDBJ databases">
        <title>The draft genome sequence of Thioclava dalianensis DLFJ1-1.</title>
        <authorList>
            <person name="Lai Q."/>
            <person name="Shao Z."/>
        </authorList>
    </citation>
    <scope>NUCLEOTIDE SEQUENCE [LARGE SCALE GENOMIC DNA]</scope>
    <source>
        <strain evidence="3 4">DLFJ1-1</strain>
    </source>
</reference>
<dbReference type="CDD" id="cd02209">
    <property type="entry name" value="cupin_XRE_C"/>
    <property type="match status" value="1"/>
</dbReference>
<protein>
    <recommendedName>
        <fullName evidence="2">HTH cro/C1-type domain-containing protein</fullName>
    </recommendedName>
</protein>
<dbReference type="Gene3D" id="2.60.120.10">
    <property type="entry name" value="Jelly Rolls"/>
    <property type="match status" value="1"/>
</dbReference>
<dbReference type="SMART" id="SM00530">
    <property type="entry name" value="HTH_XRE"/>
    <property type="match status" value="1"/>
</dbReference>
<dbReference type="InterPro" id="IPR011051">
    <property type="entry name" value="RmlC_Cupin_sf"/>
</dbReference>
<dbReference type="PROSITE" id="PS50943">
    <property type="entry name" value="HTH_CROC1"/>
    <property type="match status" value="1"/>
</dbReference>